<accession>A0A165H763</accession>
<feature type="transmembrane region" description="Helical" evidence="1">
    <location>
        <begin position="83"/>
        <end position="101"/>
    </location>
</feature>
<organism evidence="2 3">
    <name type="scientific">Exidia glandulosa HHB12029</name>
    <dbReference type="NCBI Taxonomy" id="1314781"/>
    <lineage>
        <taxon>Eukaryota</taxon>
        <taxon>Fungi</taxon>
        <taxon>Dikarya</taxon>
        <taxon>Basidiomycota</taxon>
        <taxon>Agaricomycotina</taxon>
        <taxon>Agaricomycetes</taxon>
        <taxon>Auriculariales</taxon>
        <taxon>Exidiaceae</taxon>
        <taxon>Exidia</taxon>
    </lineage>
</organism>
<evidence type="ECO:0000313" key="3">
    <source>
        <dbReference type="Proteomes" id="UP000077266"/>
    </source>
</evidence>
<gene>
    <name evidence="2" type="ORF">EXIGLDRAFT_95069</name>
</gene>
<protein>
    <submittedName>
        <fullName evidence="2">Uncharacterized protein</fullName>
    </submittedName>
</protein>
<reference evidence="2 3" key="1">
    <citation type="journal article" date="2016" name="Mol. Biol. Evol.">
        <title>Comparative Genomics of Early-Diverging Mushroom-Forming Fungi Provides Insights into the Origins of Lignocellulose Decay Capabilities.</title>
        <authorList>
            <person name="Nagy L.G."/>
            <person name="Riley R."/>
            <person name="Tritt A."/>
            <person name="Adam C."/>
            <person name="Daum C."/>
            <person name="Floudas D."/>
            <person name="Sun H."/>
            <person name="Yadav J.S."/>
            <person name="Pangilinan J."/>
            <person name="Larsson K.H."/>
            <person name="Matsuura K."/>
            <person name="Barry K."/>
            <person name="Labutti K."/>
            <person name="Kuo R."/>
            <person name="Ohm R.A."/>
            <person name="Bhattacharya S.S."/>
            <person name="Shirouzu T."/>
            <person name="Yoshinaga Y."/>
            <person name="Martin F.M."/>
            <person name="Grigoriev I.V."/>
            <person name="Hibbett D.S."/>
        </authorList>
    </citation>
    <scope>NUCLEOTIDE SEQUENCE [LARGE SCALE GENOMIC DNA]</scope>
    <source>
        <strain evidence="2 3">HHB12029</strain>
    </source>
</reference>
<keyword evidence="1" id="KW-1133">Transmembrane helix</keyword>
<proteinExistence type="predicted"/>
<keyword evidence="1" id="KW-0472">Membrane</keyword>
<dbReference type="AlphaFoldDB" id="A0A165H763"/>
<name>A0A165H763_EXIGL</name>
<dbReference type="InParanoid" id="A0A165H763"/>
<evidence type="ECO:0000256" key="1">
    <source>
        <dbReference type="SAM" id="Phobius"/>
    </source>
</evidence>
<feature type="transmembrane region" description="Helical" evidence="1">
    <location>
        <begin position="52"/>
        <end position="71"/>
    </location>
</feature>
<dbReference type="Proteomes" id="UP000077266">
    <property type="component" value="Unassembled WGS sequence"/>
</dbReference>
<dbReference type="EMBL" id="KV426025">
    <property type="protein sequence ID" value="KZV91548.1"/>
    <property type="molecule type" value="Genomic_DNA"/>
</dbReference>
<evidence type="ECO:0000313" key="2">
    <source>
        <dbReference type="EMBL" id="KZV91548.1"/>
    </source>
</evidence>
<keyword evidence="3" id="KW-1185">Reference proteome</keyword>
<keyword evidence="1" id="KW-0812">Transmembrane</keyword>
<sequence>MRQNRPSASARSRHKNSPYYPEARPIFFPILKIPPCSASFLCTSPLPAMNSLATSTVVVLGLSTVALAGCNSGNNDPDCNSGLAAYAYVLIGILAVVILLGSCCCCRVGGQGALPLVSRKPAPVPGSDLEAQEQLPPYAVPTVQIPVPQTAHIQNGRTTADLYSVPVLTPGGGPQATAYTFPYMPPAGSPPKNENHD</sequence>